<evidence type="ECO:0000313" key="10">
    <source>
        <dbReference type="EMBL" id="EST45731.1"/>
    </source>
</evidence>
<dbReference type="Gene3D" id="2.60.40.10">
    <property type="entry name" value="Immunoglobulins"/>
    <property type="match status" value="13"/>
</dbReference>
<evidence type="ECO:0000256" key="3">
    <source>
        <dbReference type="ARBA" id="ARBA00022490"/>
    </source>
</evidence>
<keyword evidence="12" id="KW-1185">Reference proteome</keyword>
<evidence type="ECO:0000313" key="11">
    <source>
        <dbReference type="EMBL" id="KAH0576543.1"/>
    </source>
</evidence>
<organism evidence="10">
    <name type="scientific">Spironucleus salmonicida</name>
    <dbReference type="NCBI Taxonomy" id="348837"/>
    <lineage>
        <taxon>Eukaryota</taxon>
        <taxon>Metamonada</taxon>
        <taxon>Diplomonadida</taxon>
        <taxon>Hexamitidae</taxon>
        <taxon>Hexamitinae</taxon>
        <taxon>Spironucleus</taxon>
    </lineage>
</organism>
<feature type="region of interest" description="Disordered" evidence="7">
    <location>
        <begin position="4868"/>
        <end position="4890"/>
    </location>
</feature>
<feature type="region of interest" description="Disordered" evidence="7">
    <location>
        <begin position="2633"/>
        <end position="2655"/>
    </location>
</feature>
<feature type="domain" description="CFAP65 tenth Ig-like" evidence="9">
    <location>
        <begin position="107"/>
        <end position="204"/>
    </location>
</feature>
<feature type="compositionally biased region" description="Basic and acidic residues" evidence="7">
    <location>
        <begin position="3325"/>
        <end position="3335"/>
    </location>
</feature>
<evidence type="ECO:0000256" key="4">
    <source>
        <dbReference type="ARBA" id="ARBA00023069"/>
    </source>
</evidence>
<evidence type="ECO:0000259" key="8">
    <source>
        <dbReference type="Pfam" id="PF22544"/>
    </source>
</evidence>
<keyword evidence="4" id="KW-0969">Cilium</keyword>
<keyword evidence="6" id="KW-0175">Coiled coil</keyword>
<evidence type="ECO:0000256" key="7">
    <source>
        <dbReference type="SAM" id="MobiDB-lite"/>
    </source>
</evidence>
<dbReference type="EMBL" id="KI546089">
    <property type="protein sequence ID" value="EST45731.1"/>
    <property type="molecule type" value="Genomic_DNA"/>
</dbReference>
<evidence type="ECO:0000256" key="5">
    <source>
        <dbReference type="ARBA" id="ARBA00023273"/>
    </source>
</evidence>
<feature type="compositionally biased region" description="Basic and acidic residues" evidence="7">
    <location>
        <begin position="4869"/>
        <end position="4888"/>
    </location>
</feature>
<keyword evidence="5" id="KW-0966">Cell projection</keyword>
<reference evidence="10 11" key="1">
    <citation type="journal article" date="2014" name="PLoS Genet.">
        <title>The Genome of Spironucleus salmonicida Highlights a Fish Pathogen Adapted to Fluctuating Environments.</title>
        <authorList>
            <person name="Xu F."/>
            <person name="Jerlstrom-Hultqvist J."/>
            <person name="Einarsson E."/>
            <person name="Astvaldsson A."/>
            <person name="Svard S.G."/>
            <person name="Andersson J.O."/>
        </authorList>
    </citation>
    <scope>NUCLEOTIDE SEQUENCE</scope>
    <source>
        <strain evidence="11">ATCC 50377</strain>
    </source>
</reference>
<reference evidence="11" key="2">
    <citation type="submission" date="2020-12" db="EMBL/GenBank/DDBJ databases">
        <title>New Spironucleus salmonicida genome in near-complete chromosomes.</title>
        <authorList>
            <person name="Xu F."/>
            <person name="Kurt Z."/>
            <person name="Jimenez-Gonzalez A."/>
            <person name="Astvaldsson A."/>
            <person name="Andersson J.O."/>
            <person name="Svard S.G."/>
        </authorList>
    </citation>
    <scope>NUCLEOTIDE SEQUENCE</scope>
    <source>
        <strain evidence="11">ATCC 50377</strain>
    </source>
</reference>
<dbReference type="Proteomes" id="UP000018208">
    <property type="component" value="Unassembled WGS sequence"/>
</dbReference>
<dbReference type="VEuPathDB" id="GiardiaDB:SS50377_22107"/>
<comment type="subcellular location">
    <subcellularLocation>
        <location evidence="1">Cell projection</location>
        <location evidence="1">Cilium</location>
    </subcellularLocation>
    <subcellularLocation>
        <location evidence="2">Cytoplasm</location>
    </subcellularLocation>
</comment>
<feature type="coiled-coil region" evidence="6">
    <location>
        <begin position="2087"/>
        <end position="2134"/>
    </location>
</feature>
<dbReference type="InterPro" id="IPR053879">
    <property type="entry name" value="HYDIN_VesB_CFA65-like_Ig"/>
</dbReference>
<evidence type="ECO:0000313" key="12">
    <source>
        <dbReference type="Proteomes" id="UP000018208"/>
    </source>
</evidence>
<evidence type="ECO:0000256" key="2">
    <source>
        <dbReference type="ARBA" id="ARBA00004496"/>
    </source>
</evidence>
<dbReference type="InterPro" id="IPR013783">
    <property type="entry name" value="Ig-like_fold"/>
</dbReference>
<feature type="compositionally biased region" description="Polar residues" evidence="7">
    <location>
        <begin position="1701"/>
        <end position="1713"/>
    </location>
</feature>
<dbReference type="InterPro" id="IPR033305">
    <property type="entry name" value="Hydin-like"/>
</dbReference>
<sequence length="5247" mass="592429">MDLPDQIDFGNTYFNMLAEQSLFLSNSSKQVFNILIVSPSCVTVSPQQFSLEPGSSINVSIQCIPNEIEYVKDVIQFIVNQTQVQLVNIIWTTIESEIKLEKHLNRFKPTLIEQTTQDQTSIKNVSEQPLNFSLHDSPFNDSYFSSNIFQIQPLTGIIYPTSYSNILCKFKPISAQSYKEFCYIQVDGIQNRYRIELEGIGLPPEVDFDCDQIDFDDIVLNQLQTAEGILTNASDIQIQFKFIEKQIKDLGLKISINEGVIPPCSALPIYFSVQPQQIQQFNEKLIFEILGSDRLIALEINVNCRAPTLTLKVDLDDPDENFNILDFKIVPFGFGSRKEIHVFNESAVNQKIECRIDPVIRNNVTLLNCADFSVQPSQLEIPANSSLPLSVVLLPKQGRGVYEGFQLNIFVKGVEGSICDVPVCAQVTSAKFIISPSVFEIQQAYVGFEHKIELNIKNTSNVVGRWVFPNEEQQDAWVVKCSQLTGVLDANSEQRITVSLIPSNRGSLVVPINFMTDDRQEMQCMVQYSAIGPQIDVSSEQIKFPQIEVLDITRKPLTISNTGLSDSFVRISASKAGSFFTVDKEFQQFELLSGQSKEIMINLSANIQGNHQDDLIVYQELLNPACDVSEDVLKQISNMKRIKLKGTTKGTSLYSPNIDFSKPIFCGTYFIGEQINKQIIIENHGPEVQHVTWYPSKTSILKFEQTKIILNPGESGTFILTGLESHLCDGAETWQVKSSVPGKQTDTAFIANFTYKYIENQIKIMQNNEDLKRIDLSYKCFPIHSSQEEFFGEKLQDSEEYIKEIGDSLHFINKQIIRKIQILNTSTLFSRVQIAVHSPFSIQISEEEPVQFRALSLEPGIPTDIYVTIDEEYCVSDRITKQFDSLVIFKLLPSQQSSTNAPLIKVPIKLNVYFPLAEFRSCSHQQMIKFSENYDTLFDNLQSSESIDFGSIVPGTTVKRYILAKNSSEFPIQLNWSLQNIVTSYYNFDITPAQIAGDSSLQPNQIGVFDIAFQCKAADKNGLKVTDSQAICEIVGGPAFEYALTAEASNLAVDVQPSHINFGDISFVSEQTTVLSIINISQVCSQILVKVPKECLPFIKKIGDIIIEKEMDPIWNFKLAGGQKLDLKLVLIPRIPGQFNIPVSIKAGHLEEVVVPIMGQALVECVQLSYHGKQLDREKQIIPWLSQYQMPCYSSFALAAQSFHRAFPLKYNLFSTLEKEVSEDGTIQCYGQTVEPLKLQVIDQQCYQTITEFVLIHIERHKYENGTSPAVRMPSRAPKSGHRQNMQFVNDNAITQLKLAQDVPKNPLLFTYRCTLPPGQRGVACQASIEIKNSGQNPINFQIERKFLAAYNITVDPEKIPRITSGDIVVLNISYTPSLEAQLGEHKFLIPLLFRSSAIGYVSCICNVTSPTLKLTNLMQLADNFVNIPIDIADNQNQVLHLGQCLYGRANRFAIRLVNPTTLNATFTCDASGGIGRQYRIDSKEPISLNEKVSQRLEDCFQLSTSHGAISSYQEGIVSITFKPIDWYKLREYGYGNLFIGDLKFNIKNGAEANSKIIVKVIAVGYHPLIKISQNIVKMNPVFPQQISQNIGQIELINNSQESVEVFIEEFDNIHQIENQILDVLTEELGNVFTKKQQKTIEKFLSAYLPDFPRAGQLFSPEILDHMRELQLDKLVDFLDTSYESLVSQEDIKTLTPLSPPKSQQDSRVNNKSGEVDSLQEDTQKTRVESAKSSITVSYEIQKQQRLAEYNIDVDQQDFSYPLTILEETSMRYGKQSLSVINGKSFRISETDSSLSNLPFLVYIVDGAPLSGKTTFARKIQSCFTNKQGLNIPIFNIDALMQESQVCNRYKEEQQQQQSIPIKGKKPADIVAPVDFRLQDTYILELAQEYAQIIQNYFETSSDLNLGCVFDGIDSQFIENKKDQYKLIYHIIKELVKPTLYDKQVYTSRLFTNITILDQNPEATRKQAMQIIMNEYNQAIEEDKNSPESKSSEECEQRISLAKLALTGSKQNYDSEHEYYSNSSVELVTSSEKVQQNYDKVNISTDDLGTRHLAFMNNREQIQEGIEYIHSQLVQLHTHFIDSNSDKSELQQEIDDIQIQIDQVQAELIAKKNNKVAQQKLDDLRKLKEEKIQTLPDHPVNSIPKENIFSSKYYLISDYQILNENIFDEQYDNIVSRFILAINRYKQVLINMEQNQAVITKNERLSTIEELLVRNIQQNAQTKIQQLISIINIEDLPKVDDVIYQILNDIYSPTQLLEKIYSDVKEKGEEIFTILPINHNLIDFEENRKTEISTLIQVTDLTPVQVKALNKTQQAELQQKKQRLSQLQQVQDLFTGQNLQQEIGFARWIVPANSVQKLSFRFYSNQIRKENIEINLSVRSSEFKLPITFECSCDWPHIIDDFTQIFTQSNIQNRGFKLDQQTYKFGTLRCNVPVPDLFTKKLLDTDEINNNMTFLEMNNKLSEQGSVFITNHFQALNLKNISEFPTNIAIFTKQHIGESSMEDYMQKIWKSDESLIVDDPKAKKTDPKKGQQTKIDENFVFNVFPNKVILQPGEVINVILSAFPDFEKDFDTELYLCIEHNPTNLSTNLSCTGIIPTAQYTIPDCQDGLQSCLPWQQDITNLIQAQSGIIVDPKAKQTKTPSKGGDKNKQSDKVQNNNILMLPRVSLNQTITVDVPITNTNKLPLKVHYEQQTTDATQQFINLFETPTPSHIEEQQPKVFNKKLPQPPRVFSIQSGNLYTKNVNFMLKPNETQNIQFSFKSSKIIQHVFPGRLLIQQYNAKKNGPECQIESLKDFSKHYLSPIIDQPLTVVSEAHHVDVIVAVTNISESENKITKNQPVYSLESQIQNIQFGICKALSHFRSEITIVNQGPYDVSFKASFAKALDAQLNFVSGASPPSASGSKPAKGKPQVVQQENFDKVVDMILPTQPKVDEKAKTKDKNAQPMLSQTTLYLDFFSDYQQELQTTPAINIVFSDPITKKLLSKSVVTISAKINYSEISIQPDRLLLFGDLSNGKEITRNITVENTGNFPTIFVIERFSQVLLRQSILGVHSQFDEKYFQEMKNLKIDPSKLQNFGISTENLQILLQSSKESVKDAKKPGKDVKPVSSSFLHVDQFAISPQSCLLAPGDKQVISVKYTAKGTSNFKEFLVVDWANRIPSLNNMLVITEQNQDKIEKEMLDEYTKQPEVQQNYPYNRKIIDLMSTLPLLKYAIQANSQIPGISSNVNDLFEEQQVQNQAPADPAAVTEGIYSTLANQLTVGNSQLNSVRKERIRFYNPFSVESNFIFILTTKTDSVEQIIKEALGETIQSVLAYGKPESSRAGGKSKPDPKVKGKQNDNIVTNDDSAWFLDVHTARIMPNEAIYVTVNYKPTQQVTSKARFIGLSIDNWLRIQELMQGLDAKSAAGLDKKIMGDLQSTMKEADLKNSQISFEVLGVGVLPELLISPQIIDLGRVLVNVGDIEKREICIKNTGRVLANYSINIQAQQRCHQDCFQLMGETDNRLFSGLKEVQPEQTSIFYIAAFLPSLYQLSSDVKIIHADVSIKIMTSDDEFQEVIIPVSFEVLQQNVCAIAAQMFGTHRRQFYEDVTQLLFNIPQNSTLKQSLHQLFGSVIDCSTHKNNRISQLQQYGTVQESILGQTTVFITDGVVGEDVDYSYFKLVNQSNQHYIYDIDQTIMKKTGILITPAYGHLQAGQTQEFQIQFIQPSLENTDPKAKKPTVSRTILFGNPLLIRIIKISYKSSRHIQQWNNDSQLPEPDCEIVLDDDIIAQLKAEYDDLLLQQTKKVKFNPQQTQKMQVFQKLFAPDSTKKQMAQYLEAQFLELNLFGSMANVQLKYYIQQEDSTFIVVQPQVKEKLTILELPFQSIAILQKAGIKLHAINEGLAAPPMNFNQQNDFTPFIIKQNEFFLPRPDLYSAAVKETLPQISDSQLSSQIIIKLGINPKSVDKNFAQTLAQKYAQPGTSPYSSVLELSFEPKIPGSFNEFFESHKGQYCLNLSGQATLPICHIECPPSQYLQKERPSSYPTPYIFANLIAQNTKSVKVLEISGVGIGVRTCSILNIMNTIAQNYDIQIIRLQESSNKIVTQTSNYTLMSGENISVRFDYMPDKASLKQNSDESFYIIKIPQFNIQVPLLVVGKPQEPDVCLSTTKLSFGAIQFGNQKQLEVTITNNEAQPYNYRIRKFEKTDIFEVKVTPNQGIVPPKGSTTIVIQCKPSMECKISKVVYIDIARKSLPLSVNIKYECFKAKHLLELLPENEQVGVPQTISNIYDLDYETVFIADQKTRRLKLTNIGLHNLQFSSYLDLQRTISTTRRNQVELKKCNNNYKIAVIGIENNGTHLYQLPPGQACFIELAFAPKEDIQINKEFGLFVNINVENIGLQKLRIFGKGVKPGLKSSLQFVDFGTVLADLSHERCSEQIITFINHDIQPLTLEFISQSTDFFIVTPPEQKPLLPGQSLKLKIRFQPLFAQQFKSNLLVTVNGLYKLKYPLIGNAVTHNLIIDQKNIQLGGILTNSSPLYRIIPIKNKSAATINFGVQFKQEVEQIQGLFISLQQQERSAEIISKSLDQLTGWNQRQNKKAYLDNLLKDIIIQPNSSIDILIFYAPVSRQTQFQASIDLTIEKCITIEGFSSVSGSAIGASVRLLSTSVDLPPCLQNSFVQNEFQIENTGDIPVEFNIPIPPKTIIKKNLIDMFTQNLVQIRPLTGHVLPGQALSVTVRFQPTNDYPAGKYLLQNIPVEYQFQSKTYQIGTFNVLAICENKENFYSTLEHDVTFDCPTREQASKIQKIDNSTDRPFEVKTVLQGDGDRHFQVPDRLIIPPGGCEFNVVFSPLTQGDHKAKLIIAGSEGGAVVFNLQGIAQPPKLDGYITNVKADQAKPQDKQPTKGKSKEPVQAEKPLAPQCANTINLSEIFAYKSVKIQIPLNNWEKHMQRFNITHDTDIDNGMQLVHPEFIDVPPAGTDRIAELIFISFLSNQEFNGNIIFKNEKSGEFLKFQYKLFSLQAEPSLIIPIQTTCRDIITKQVQIPNPLQISQFPQLSMNATNLPSYITVMPQQFSFNPKQATLPLKISYEPQVPTTMDEFDVKLEIKAQTDKGEVCLANLLITIKGIANAPRPSSPLKVQADLGKTLEFAVNLLNKSPKPANFSILITELSDINEIFQLLEKVPAGSGKGKDSGMIDNKNFFSAKNCVSTVNSEVVGQAKSAFSIPLKFTPNAMGAFAANCIIYSKGSGIWLVPVVGKCLKPPASGVISFE</sequence>
<dbReference type="GO" id="GO:0005930">
    <property type="term" value="C:axoneme"/>
    <property type="evidence" value="ECO:0007669"/>
    <property type="project" value="TreeGrafter"/>
</dbReference>
<evidence type="ECO:0000256" key="6">
    <source>
        <dbReference type="SAM" id="Coils"/>
    </source>
</evidence>
<dbReference type="PANTHER" id="PTHR23053">
    <property type="entry name" value="DLEC1 DELETED IN LUNG AND ESOPHAGEAL CANCER 1"/>
    <property type="match status" value="1"/>
</dbReference>
<dbReference type="OrthoDB" id="442692at2759"/>
<feature type="region of interest" description="Disordered" evidence="7">
    <location>
        <begin position="1695"/>
        <end position="1727"/>
    </location>
</feature>
<feature type="region of interest" description="Disordered" evidence="7">
    <location>
        <begin position="3314"/>
        <end position="3337"/>
    </location>
</feature>
<name>V6LPU5_9EUKA</name>
<dbReference type="InterPro" id="IPR056305">
    <property type="entry name" value="Ig_CFAP65_10th"/>
</dbReference>
<proteinExistence type="predicted"/>
<dbReference type="Pfam" id="PF22544">
    <property type="entry name" value="HYDIN_VesB_CFA65-like_Ig"/>
    <property type="match status" value="1"/>
</dbReference>
<dbReference type="Pfam" id="PF24291">
    <property type="entry name" value="Ig_CFAP65"/>
    <property type="match status" value="1"/>
</dbReference>
<gene>
    <name evidence="10" type="ORF">SS50377_14303</name>
    <name evidence="11" type="ORF">SS50377_22107</name>
</gene>
<dbReference type="GO" id="GO:0003341">
    <property type="term" value="P:cilium movement"/>
    <property type="evidence" value="ECO:0007669"/>
    <property type="project" value="TreeGrafter"/>
</dbReference>
<keyword evidence="3" id="KW-0963">Cytoplasm</keyword>
<dbReference type="GO" id="GO:1904158">
    <property type="term" value="P:axonemal central apparatus assembly"/>
    <property type="evidence" value="ECO:0007669"/>
    <property type="project" value="TreeGrafter"/>
</dbReference>
<protein>
    <submittedName>
        <fullName evidence="10">Hydin-like protein</fullName>
    </submittedName>
</protein>
<dbReference type="PANTHER" id="PTHR23053:SF0">
    <property type="entry name" value="HYDROCEPHALUS-INDUCING PROTEIN HOMOLOG"/>
    <property type="match status" value="1"/>
</dbReference>
<dbReference type="EMBL" id="AUWU02000002">
    <property type="protein sequence ID" value="KAH0576543.1"/>
    <property type="molecule type" value="Genomic_DNA"/>
</dbReference>
<feature type="domain" description="HYDIN/VesB/CFA65-like Ig-like" evidence="8">
    <location>
        <begin position="533"/>
        <end position="617"/>
    </location>
</feature>
<accession>V6LPU5</accession>
<evidence type="ECO:0000256" key="1">
    <source>
        <dbReference type="ARBA" id="ARBA00004138"/>
    </source>
</evidence>
<evidence type="ECO:0000259" key="9">
    <source>
        <dbReference type="Pfam" id="PF24291"/>
    </source>
</evidence>